<evidence type="ECO:0000259" key="5">
    <source>
        <dbReference type="Pfam" id="PF02601"/>
    </source>
</evidence>
<evidence type="ECO:0000313" key="8">
    <source>
        <dbReference type="EMBL" id="CAB4681148.1"/>
    </source>
</evidence>
<evidence type="ECO:0000313" key="7">
    <source>
        <dbReference type="EMBL" id="CAB4604766.1"/>
    </source>
</evidence>
<dbReference type="GO" id="GO:0003676">
    <property type="term" value="F:nucleic acid binding"/>
    <property type="evidence" value="ECO:0007669"/>
    <property type="project" value="InterPro"/>
</dbReference>
<dbReference type="GO" id="GO:0008855">
    <property type="term" value="F:exodeoxyribonuclease VII activity"/>
    <property type="evidence" value="ECO:0007669"/>
    <property type="project" value="InterPro"/>
</dbReference>
<sequence length="421" mass="46291">MSDEQLDPGDDLAPLSVRVVSQQIGDYLGRLGAVWVEGEVAEVTLRPGSAMAFIRLKDTSADISLQVTCHRSLLENGEPLPPNARIVAYAKVNWYAVRGTLSLMAREIRQVGIGELLARLEALKTLLASEGLFALDRKKELPFLPRKIGLICGRASAAEKDVVENVLRRWPGMSFEIREVAVQGSQAVVEVSQALKELAKDSEVDVIVITRGGGSFEDLLPFSDESLIRLVATIKTPIVSAIGHEQDCPLLDLVADFRASTPTDAAKRVVPSLDEEVERTHLLTQRLNKRINSIIDLEIQKISALASRPVLKDPQVLITSRAEVTFQLLNRSRKSFKAILQEARTELKEVRARVRSLSPQSTLDRGYAVIQKGNGDLVRNPRDVKVGELVQLRLAKGEIGAQITGEVPTKAVIQKQKEKGK</sequence>
<feature type="domain" description="OB-fold nucleic acid binding" evidence="6">
    <location>
        <begin position="15"/>
        <end position="109"/>
    </location>
</feature>
<dbReference type="PANTHER" id="PTHR30008:SF0">
    <property type="entry name" value="EXODEOXYRIBONUCLEASE 7 LARGE SUBUNIT"/>
    <property type="match status" value="1"/>
</dbReference>
<evidence type="ECO:0000256" key="1">
    <source>
        <dbReference type="ARBA" id="ARBA00022490"/>
    </source>
</evidence>
<keyword evidence="3" id="KW-0378">Hydrolase</keyword>
<proteinExistence type="inferred from homology"/>
<dbReference type="Pfam" id="PF13742">
    <property type="entry name" value="tRNA_anti_2"/>
    <property type="match status" value="1"/>
</dbReference>
<dbReference type="NCBIfam" id="TIGR00237">
    <property type="entry name" value="xseA"/>
    <property type="match status" value="1"/>
</dbReference>
<name>A0A6J6GUQ3_9ZZZZ</name>
<dbReference type="EMBL" id="CAEZUJ010000048">
    <property type="protein sequence ID" value="CAB4604766.1"/>
    <property type="molecule type" value="Genomic_DNA"/>
</dbReference>
<evidence type="ECO:0000256" key="3">
    <source>
        <dbReference type="ARBA" id="ARBA00022801"/>
    </source>
</evidence>
<dbReference type="GO" id="GO:0009318">
    <property type="term" value="C:exodeoxyribonuclease VII complex"/>
    <property type="evidence" value="ECO:0007669"/>
    <property type="project" value="InterPro"/>
</dbReference>
<dbReference type="PANTHER" id="PTHR30008">
    <property type="entry name" value="EXODEOXYRIBONUCLEASE 7 LARGE SUBUNIT"/>
    <property type="match status" value="1"/>
</dbReference>
<dbReference type="InterPro" id="IPR020579">
    <property type="entry name" value="Exonuc_VII_lsu_C"/>
</dbReference>
<keyword evidence="2" id="KW-0540">Nuclease</keyword>
<keyword evidence="1" id="KW-0963">Cytoplasm</keyword>
<dbReference type="GO" id="GO:0006308">
    <property type="term" value="P:DNA catabolic process"/>
    <property type="evidence" value="ECO:0007669"/>
    <property type="project" value="InterPro"/>
</dbReference>
<reference evidence="7" key="1">
    <citation type="submission" date="2020-05" db="EMBL/GenBank/DDBJ databases">
        <authorList>
            <person name="Chiriac C."/>
            <person name="Salcher M."/>
            <person name="Ghai R."/>
            <person name="Kavagutti S V."/>
        </authorList>
    </citation>
    <scope>NUCLEOTIDE SEQUENCE</scope>
</reference>
<dbReference type="CDD" id="cd04489">
    <property type="entry name" value="ExoVII_LU_OBF"/>
    <property type="match status" value="1"/>
</dbReference>
<dbReference type="HAMAP" id="MF_00378">
    <property type="entry name" value="Exonuc_7_L"/>
    <property type="match status" value="1"/>
</dbReference>
<dbReference type="Pfam" id="PF02601">
    <property type="entry name" value="Exonuc_VII_L"/>
    <property type="match status" value="2"/>
</dbReference>
<accession>A0A6J6GUQ3</accession>
<keyword evidence="4" id="KW-0269">Exonuclease</keyword>
<organism evidence="7">
    <name type="scientific">freshwater metagenome</name>
    <dbReference type="NCBI Taxonomy" id="449393"/>
    <lineage>
        <taxon>unclassified sequences</taxon>
        <taxon>metagenomes</taxon>
        <taxon>ecological metagenomes</taxon>
    </lineage>
</organism>
<gene>
    <name evidence="7" type="ORF">UFOPK1811_01056</name>
    <name evidence="8" type="ORF">UFOPK2360_00561</name>
</gene>
<evidence type="ECO:0000259" key="6">
    <source>
        <dbReference type="Pfam" id="PF13742"/>
    </source>
</evidence>
<dbReference type="EMBL" id="CAEZXH010000024">
    <property type="protein sequence ID" value="CAB4681148.1"/>
    <property type="molecule type" value="Genomic_DNA"/>
</dbReference>
<protein>
    <submittedName>
        <fullName evidence="7">Unannotated protein</fullName>
    </submittedName>
</protein>
<feature type="domain" description="Exonuclease VII large subunit C-terminal" evidence="5">
    <location>
        <begin position="327"/>
        <end position="401"/>
    </location>
</feature>
<feature type="domain" description="Exonuclease VII large subunit C-terminal" evidence="5">
    <location>
        <begin position="132"/>
        <end position="324"/>
    </location>
</feature>
<dbReference type="InterPro" id="IPR003753">
    <property type="entry name" value="Exonuc_VII_L"/>
</dbReference>
<evidence type="ECO:0000256" key="2">
    <source>
        <dbReference type="ARBA" id="ARBA00022722"/>
    </source>
</evidence>
<evidence type="ECO:0000256" key="4">
    <source>
        <dbReference type="ARBA" id="ARBA00022839"/>
    </source>
</evidence>
<dbReference type="InterPro" id="IPR025824">
    <property type="entry name" value="OB-fold_nuc-bd_dom"/>
</dbReference>
<dbReference type="AlphaFoldDB" id="A0A6J6GUQ3"/>